<dbReference type="AlphaFoldDB" id="A0A8S1EXU4"/>
<keyword evidence="1" id="KW-1133">Transmembrane helix</keyword>
<keyword evidence="1" id="KW-0812">Transmembrane</keyword>
<keyword evidence="3" id="KW-1185">Reference proteome</keyword>
<evidence type="ECO:0000256" key="1">
    <source>
        <dbReference type="SAM" id="Phobius"/>
    </source>
</evidence>
<dbReference type="EMBL" id="CADEPM010000004">
    <property type="protein sequence ID" value="CAB3405044.1"/>
    <property type="molecule type" value="Genomic_DNA"/>
</dbReference>
<organism evidence="2 3">
    <name type="scientific">Caenorhabditis bovis</name>
    <dbReference type="NCBI Taxonomy" id="2654633"/>
    <lineage>
        <taxon>Eukaryota</taxon>
        <taxon>Metazoa</taxon>
        <taxon>Ecdysozoa</taxon>
        <taxon>Nematoda</taxon>
        <taxon>Chromadorea</taxon>
        <taxon>Rhabditida</taxon>
        <taxon>Rhabditina</taxon>
        <taxon>Rhabditomorpha</taxon>
        <taxon>Rhabditoidea</taxon>
        <taxon>Rhabditidae</taxon>
        <taxon>Peloderinae</taxon>
        <taxon>Caenorhabditis</taxon>
    </lineage>
</organism>
<feature type="transmembrane region" description="Helical" evidence="1">
    <location>
        <begin position="124"/>
        <end position="143"/>
    </location>
</feature>
<comment type="caution">
    <text evidence="2">The sequence shown here is derived from an EMBL/GenBank/DDBJ whole genome shotgun (WGS) entry which is preliminary data.</text>
</comment>
<protein>
    <submittedName>
        <fullName evidence="2">Uncharacterized protein</fullName>
    </submittedName>
</protein>
<reference evidence="2 3" key="1">
    <citation type="submission" date="2020-04" db="EMBL/GenBank/DDBJ databases">
        <authorList>
            <person name="Laetsch R D."/>
            <person name="Stevens L."/>
            <person name="Kumar S."/>
            <person name="Blaxter L. M."/>
        </authorList>
    </citation>
    <scope>NUCLEOTIDE SEQUENCE [LARGE SCALE GENOMIC DNA]</scope>
</reference>
<evidence type="ECO:0000313" key="3">
    <source>
        <dbReference type="Proteomes" id="UP000494206"/>
    </source>
</evidence>
<proteinExistence type="predicted"/>
<sequence length="247" mass="28640">MARVAPQRDPFQHNLMMRQMPEINYLVKLWFMSTIKMLGLTVVFIIQMVELYNIKLNLREAILLLFDISRDLLLAEDENIVSAEAQLMKMRRVETVMLFLFVFNFLPTAALVMFRAVLGPRRKLFLASCESITLLALVVLIFIRHEILQELRVTIPRGLRRIATPEFSEYFEIDFNCGLIENAAFKYCSHVLIDDQIRLDDTIILMVASLTCASVYTTSGHFSIYYCANSRPRPVITIYGRAFLRLD</sequence>
<feature type="transmembrane region" description="Helical" evidence="1">
    <location>
        <begin position="29"/>
        <end position="49"/>
    </location>
</feature>
<keyword evidence="1" id="KW-0472">Membrane</keyword>
<evidence type="ECO:0000313" key="2">
    <source>
        <dbReference type="EMBL" id="CAB3405044.1"/>
    </source>
</evidence>
<dbReference type="Proteomes" id="UP000494206">
    <property type="component" value="Unassembled WGS sequence"/>
</dbReference>
<feature type="transmembrane region" description="Helical" evidence="1">
    <location>
        <begin position="96"/>
        <end position="118"/>
    </location>
</feature>
<gene>
    <name evidence="2" type="ORF">CBOVIS_LOCUS7294</name>
</gene>
<accession>A0A8S1EXU4</accession>
<name>A0A8S1EXU4_9PELO</name>